<organism evidence="3">
    <name type="scientific">Rhizobium leguminosarum</name>
    <dbReference type="NCBI Taxonomy" id="384"/>
    <lineage>
        <taxon>Bacteria</taxon>
        <taxon>Pseudomonadati</taxon>
        <taxon>Pseudomonadota</taxon>
        <taxon>Alphaproteobacteria</taxon>
        <taxon>Hyphomicrobiales</taxon>
        <taxon>Rhizobiaceae</taxon>
        <taxon>Rhizobium/Agrobacterium group</taxon>
        <taxon>Rhizobium</taxon>
    </lineage>
</organism>
<feature type="domain" description="AB hydrolase-1" evidence="2">
    <location>
        <begin position="35"/>
        <end position="248"/>
    </location>
</feature>
<dbReference type="Pfam" id="PF12697">
    <property type="entry name" value="Abhydrolase_6"/>
    <property type="match status" value="1"/>
</dbReference>
<sequence length="256" mass="26302">MKSLLMSALMLTTAMLGAAPAWAQPALPDQTIKNIVLVHGAFVDETSWDGIAAILTAKGYKVTAVKNPLTSLADDVAATNAVLDAQNGPVVLVGHSWGGVVIGEAGDNAKVASLVYVSAFAPEKGETITALAASGPATPGAAAIRPDAKGYLTIDPAVFPSAVAGDLPKKIGEHLAAHQMPINHTAFDAPAEVAAWHDKPSWYVLSSKDFVLDPHAQAFFAERMKAKVTTVEGSHASLASHAKEVAAVIEAAAGAK</sequence>
<keyword evidence="3" id="KW-0378">Hydrolase</keyword>
<dbReference type="PANTHER" id="PTHR37017:SF11">
    <property type="entry name" value="ESTERASE_LIPASE_THIOESTERASE DOMAIN-CONTAINING PROTEIN"/>
    <property type="match status" value="1"/>
</dbReference>
<evidence type="ECO:0000259" key="2">
    <source>
        <dbReference type="Pfam" id="PF12697"/>
    </source>
</evidence>
<dbReference type="PANTHER" id="PTHR37017">
    <property type="entry name" value="AB HYDROLASE-1 DOMAIN-CONTAINING PROTEIN-RELATED"/>
    <property type="match status" value="1"/>
</dbReference>
<dbReference type="SUPFAM" id="SSF53474">
    <property type="entry name" value="alpha/beta-Hydrolases"/>
    <property type="match status" value="1"/>
</dbReference>
<dbReference type="Gene3D" id="3.40.50.1820">
    <property type="entry name" value="alpha/beta hydrolase"/>
    <property type="match status" value="1"/>
</dbReference>
<protein>
    <submittedName>
        <fullName evidence="3">Hydrolase</fullName>
    </submittedName>
</protein>
<evidence type="ECO:0000313" key="3">
    <source>
        <dbReference type="EMBL" id="KZA99100.1"/>
    </source>
</evidence>
<feature type="signal peptide" evidence="1">
    <location>
        <begin position="1"/>
        <end position="23"/>
    </location>
</feature>
<dbReference type="RefSeq" id="WP_062943208.1">
    <property type="nucleotide sequence ID" value="NZ_CP171844.1"/>
</dbReference>
<dbReference type="InterPro" id="IPR000073">
    <property type="entry name" value="AB_hydrolase_1"/>
</dbReference>
<reference evidence="3" key="1">
    <citation type="submission" date="2016-03" db="EMBL/GenBank/DDBJ databases">
        <title>Microsymbionts genomes from the relict species Vavilovia formosa.</title>
        <authorList>
            <person name="Chirak E."/>
            <person name="Kimeklis A."/>
            <person name="Kopat V."/>
            <person name="Andronov E."/>
        </authorList>
    </citation>
    <scope>NUCLEOTIDE SEQUENCE [LARGE SCALE GENOMIC DNA]</scope>
    <source>
        <strain evidence="3">Vaf12</strain>
    </source>
</reference>
<dbReference type="InterPro" id="IPR029058">
    <property type="entry name" value="AB_hydrolase_fold"/>
</dbReference>
<feature type="chain" id="PRO_5007596097" evidence="1">
    <location>
        <begin position="24"/>
        <end position="256"/>
    </location>
</feature>
<dbReference type="GO" id="GO:0016787">
    <property type="term" value="F:hydrolase activity"/>
    <property type="evidence" value="ECO:0007669"/>
    <property type="project" value="UniProtKB-KW"/>
</dbReference>
<comment type="caution">
    <text evidence="3">The sequence shown here is derived from an EMBL/GenBank/DDBJ whole genome shotgun (WGS) entry which is preliminary data.</text>
</comment>
<gene>
    <name evidence="3" type="ORF">A4A59_23890</name>
</gene>
<dbReference type="AlphaFoldDB" id="A0A154IET6"/>
<accession>A0A154IET6</accession>
<dbReference type="EMBL" id="LVYU01000107">
    <property type="protein sequence ID" value="KZA99100.1"/>
    <property type="molecule type" value="Genomic_DNA"/>
</dbReference>
<evidence type="ECO:0000256" key="1">
    <source>
        <dbReference type="SAM" id="SignalP"/>
    </source>
</evidence>
<name>A0A154IET6_RHILE</name>
<dbReference type="InterPro" id="IPR052897">
    <property type="entry name" value="Sec-Metab_Biosynth_Hydrolase"/>
</dbReference>
<proteinExistence type="predicted"/>
<keyword evidence="1" id="KW-0732">Signal</keyword>